<reference evidence="2 3" key="1">
    <citation type="submission" date="2019-03" db="EMBL/GenBank/DDBJ databases">
        <title>Deep-cultivation of Planctomycetes and their phenomic and genomic characterization uncovers novel biology.</title>
        <authorList>
            <person name="Wiegand S."/>
            <person name="Jogler M."/>
            <person name="Boedeker C."/>
            <person name="Pinto D."/>
            <person name="Vollmers J."/>
            <person name="Rivas-Marin E."/>
            <person name="Kohn T."/>
            <person name="Peeters S.H."/>
            <person name="Heuer A."/>
            <person name="Rast P."/>
            <person name="Oberbeckmann S."/>
            <person name="Bunk B."/>
            <person name="Jeske O."/>
            <person name="Meyerdierks A."/>
            <person name="Storesund J.E."/>
            <person name="Kallscheuer N."/>
            <person name="Luecker S."/>
            <person name="Lage O.M."/>
            <person name="Pohl T."/>
            <person name="Merkel B.J."/>
            <person name="Hornburger P."/>
            <person name="Mueller R.-W."/>
            <person name="Bruemmer F."/>
            <person name="Labrenz M."/>
            <person name="Spormann A.M."/>
            <person name="Op den Camp H."/>
            <person name="Overmann J."/>
            <person name="Amann R."/>
            <person name="Jetten M.S.M."/>
            <person name="Mascher T."/>
            <person name="Medema M.H."/>
            <person name="Devos D.P."/>
            <person name="Kaster A.-K."/>
            <person name="Ovreas L."/>
            <person name="Rohde M."/>
            <person name="Galperin M.Y."/>
            <person name="Jogler C."/>
        </authorList>
    </citation>
    <scope>NUCLEOTIDE SEQUENCE [LARGE SCALE GENOMIC DNA]</scope>
    <source>
        <strain evidence="2 3">V202</strain>
    </source>
</reference>
<dbReference type="Proteomes" id="UP000318384">
    <property type="component" value="Chromosome"/>
</dbReference>
<dbReference type="InterPro" id="IPR018958">
    <property type="entry name" value="Knr4/Smi1-like_dom"/>
</dbReference>
<gene>
    <name evidence="2" type="ORF">V202x_44790</name>
</gene>
<keyword evidence="3" id="KW-1185">Reference proteome</keyword>
<accession>A0A517X0M9</accession>
<evidence type="ECO:0000313" key="2">
    <source>
        <dbReference type="EMBL" id="QDU11063.1"/>
    </source>
</evidence>
<name>A0A517X0M9_9PLAN</name>
<dbReference type="EMBL" id="CP037422">
    <property type="protein sequence ID" value="QDU11063.1"/>
    <property type="molecule type" value="Genomic_DNA"/>
</dbReference>
<sequence>MYVEFMSTISQYLIDTGISTADNIRGCTESEIDHFQRRISQNLPLAFIACLHEFGHKCGHLMDGDAFGIAGFDVAREVALELTKKQDSPWQLPENVIPFQEHQGYQFLFFYTDDGNDPSVWHYLEEDSEPTHSVPSFTAWLRESAINVIESKPWNDEICREIRLHRDNWIDRKKMLDEYHQEASQIRRSLIARLVQSDIERDRITGPLEMQQIWNQEFPETELYQKLVAEQKRIPWGWTDHRDA</sequence>
<organism evidence="2 3">
    <name type="scientific">Gimesia aquarii</name>
    <dbReference type="NCBI Taxonomy" id="2527964"/>
    <lineage>
        <taxon>Bacteria</taxon>
        <taxon>Pseudomonadati</taxon>
        <taxon>Planctomycetota</taxon>
        <taxon>Planctomycetia</taxon>
        <taxon>Planctomycetales</taxon>
        <taxon>Planctomycetaceae</taxon>
        <taxon>Gimesia</taxon>
    </lineage>
</organism>
<evidence type="ECO:0000259" key="1">
    <source>
        <dbReference type="SMART" id="SM00860"/>
    </source>
</evidence>
<feature type="domain" description="Knr4/Smi1-like" evidence="1">
    <location>
        <begin position="26"/>
        <end position="143"/>
    </location>
</feature>
<dbReference type="Pfam" id="PF09346">
    <property type="entry name" value="SMI1_KNR4"/>
    <property type="match status" value="1"/>
</dbReference>
<dbReference type="SMART" id="SM00860">
    <property type="entry name" value="SMI1_KNR4"/>
    <property type="match status" value="1"/>
</dbReference>
<evidence type="ECO:0000313" key="3">
    <source>
        <dbReference type="Proteomes" id="UP000318384"/>
    </source>
</evidence>
<proteinExistence type="predicted"/>
<protein>
    <submittedName>
        <fullName evidence="2">SMI1 / KNR4 family protein</fullName>
    </submittedName>
</protein>
<dbReference type="OrthoDB" id="1189226at2"/>
<dbReference type="RefSeq" id="WP_145178911.1">
    <property type="nucleotide sequence ID" value="NZ_CP037422.1"/>
</dbReference>
<dbReference type="AlphaFoldDB" id="A0A517X0M9"/>
<dbReference type="Gene3D" id="3.40.1580.10">
    <property type="entry name" value="SMI1/KNR4-like"/>
    <property type="match status" value="1"/>
</dbReference>
<dbReference type="InterPro" id="IPR037883">
    <property type="entry name" value="Knr4/Smi1-like_sf"/>
</dbReference>
<dbReference type="SUPFAM" id="SSF160631">
    <property type="entry name" value="SMI1/KNR4-like"/>
    <property type="match status" value="1"/>
</dbReference>